<dbReference type="EMBL" id="HG994584">
    <property type="protein sequence ID" value="CAF2943661.1"/>
    <property type="molecule type" value="Genomic_DNA"/>
</dbReference>
<dbReference type="EC" id="6.2.1.3" evidence="1"/>
<keyword evidence="2" id="KW-1185">Reference proteome</keyword>
<gene>
    <name evidence="1" type="ORF">LSAA_9479</name>
</gene>
<sequence length="207" mass="23190">MEGDKAMVQTFLRSKDMLLEVCNEEGKSFEVRTLQTERKINRDTGSNFATTKQGNMTPICRVRFVRHDSSRKEKQLFITAGVENIAPILIEDNIKNFLPVLSNVVAIGDLKKFISVFLTFKVNSDKNGQPSTELSNLVKDWCHSLSYEASTVTNIIRDKPLEVISAIQKGIDKANKIAVSNAAKVKKWSLIPRELSMDNGEMGPTLN</sequence>
<dbReference type="GO" id="GO:0004467">
    <property type="term" value="F:long-chain fatty acid-CoA ligase activity"/>
    <property type="evidence" value="ECO:0007669"/>
    <property type="project" value="UniProtKB-EC"/>
</dbReference>
<protein>
    <submittedName>
        <fullName evidence="1">ACSBG</fullName>
        <ecNumber evidence="1">6.2.1.3</ecNumber>
    </submittedName>
</protein>
<reference evidence="1" key="1">
    <citation type="submission" date="2021-02" db="EMBL/GenBank/DDBJ databases">
        <authorList>
            <person name="Bekaert M."/>
        </authorList>
    </citation>
    <scope>NUCLEOTIDE SEQUENCE</scope>
    <source>
        <strain evidence="1">IoA-00</strain>
    </source>
</reference>
<proteinExistence type="predicted"/>
<evidence type="ECO:0000313" key="1">
    <source>
        <dbReference type="EMBL" id="CAF2943661.1"/>
    </source>
</evidence>
<accession>A0A7R8CVI5</accession>
<dbReference type="OrthoDB" id="3633556at2759"/>
<organism evidence="1 2">
    <name type="scientific">Lepeophtheirus salmonis</name>
    <name type="common">Salmon louse</name>
    <name type="synonym">Caligus salmonis</name>
    <dbReference type="NCBI Taxonomy" id="72036"/>
    <lineage>
        <taxon>Eukaryota</taxon>
        <taxon>Metazoa</taxon>
        <taxon>Ecdysozoa</taxon>
        <taxon>Arthropoda</taxon>
        <taxon>Crustacea</taxon>
        <taxon>Multicrustacea</taxon>
        <taxon>Hexanauplia</taxon>
        <taxon>Copepoda</taxon>
        <taxon>Siphonostomatoida</taxon>
        <taxon>Caligidae</taxon>
        <taxon>Lepeophtheirus</taxon>
    </lineage>
</organism>
<dbReference type="AlphaFoldDB" id="A0A7R8CVI5"/>
<evidence type="ECO:0000313" key="2">
    <source>
        <dbReference type="Proteomes" id="UP000675881"/>
    </source>
</evidence>
<dbReference type="Proteomes" id="UP000675881">
    <property type="component" value="Chromosome 5"/>
</dbReference>
<keyword evidence="1" id="KW-0436">Ligase</keyword>
<name>A0A7R8CVI5_LEPSM</name>